<protein>
    <submittedName>
        <fullName evidence="1">Uncharacterized protein</fullName>
    </submittedName>
</protein>
<evidence type="ECO:0000313" key="2">
    <source>
        <dbReference type="Proteomes" id="UP000319191"/>
    </source>
</evidence>
<evidence type="ECO:0000313" key="1">
    <source>
        <dbReference type="EMBL" id="TRU81616.1"/>
    </source>
</evidence>
<comment type="caution">
    <text evidence="1">The sequence shown here is derived from an EMBL/GenBank/DDBJ whole genome shotgun (WGS) entry which is preliminary data.</text>
</comment>
<organism evidence="1 2">
    <name type="scientific">Microcystis novacekii Mn_MB_F_20050700_S1D</name>
    <dbReference type="NCBI Taxonomy" id="2486266"/>
    <lineage>
        <taxon>Bacteria</taxon>
        <taxon>Bacillati</taxon>
        <taxon>Cyanobacteriota</taxon>
        <taxon>Cyanophyceae</taxon>
        <taxon>Oscillatoriophycideae</taxon>
        <taxon>Chroococcales</taxon>
        <taxon>Microcystaceae</taxon>
        <taxon>Microcystis</taxon>
    </lineage>
</organism>
<dbReference type="Proteomes" id="UP000319191">
    <property type="component" value="Unassembled WGS sequence"/>
</dbReference>
<proteinExistence type="predicted"/>
<accession>A0A552IDS3</accession>
<reference evidence="1 2" key="1">
    <citation type="submission" date="2019-01" db="EMBL/GenBank/DDBJ databases">
        <title>Coherence of Microcystis species and biogeography revealed through population genomics.</title>
        <authorList>
            <person name="Perez-Carrascal O.M."/>
            <person name="Terrat Y."/>
            <person name="Giani A."/>
            <person name="Fortin N."/>
            <person name="Tromas N."/>
            <person name="Shapiro B.J."/>
        </authorList>
    </citation>
    <scope>NUCLEOTIDE SEQUENCE [LARGE SCALE GENOMIC DNA]</scope>
    <source>
        <strain evidence="1">Mn_MB_F_20050700_S1D</strain>
    </source>
</reference>
<dbReference type="EMBL" id="SFAV01000329">
    <property type="protein sequence ID" value="TRU81616.1"/>
    <property type="molecule type" value="Genomic_DNA"/>
</dbReference>
<dbReference type="AlphaFoldDB" id="A0A552IDS3"/>
<name>A0A552IDS3_9CHRO</name>
<gene>
    <name evidence="1" type="ORF">EWV54_23590</name>
</gene>
<sequence>MAVTPKPEKLSSDTLLEEEVKTLKISSPSNSAPNSKAIFLQQAGTLSDDSSLADLRDSIYQARGRSETEDDVSS</sequence>